<name>A0ACC6MQC0_MYCPF</name>
<protein>
    <submittedName>
        <fullName evidence="1">Uncharacterized protein</fullName>
    </submittedName>
</protein>
<accession>A0ACC6MQC0</accession>
<keyword evidence="2" id="KW-1185">Reference proteome</keyword>
<feature type="non-terminal residue" evidence="1">
    <location>
        <position position="137"/>
    </location>
</feature>
<gene>
    <name evidence="1" type="ORF">OHX15_27745</name>
</gene>
<organism evidence="1 2">
    <name type="scientific">Mycolicibacterium parafortuitum</name>
    <name type="common">Mycobacterium parafortuitum</name>
    <dbReference type="NCBI Taxonomy" id="39692"/>
    <lineage>
        <taxon>Bacteria</taxon>
        <taxon>Bacillati</taxon>
        <taxon>Actinomycetota</taxon>
        <taxon>Actinomycetes</taxon>
        <taxon>Mycobacteriales</taxon>
        <taxon>Mycobacteriaceae</taxon>
        <taxon>Mycolicibacterium</taxon>
    </lineage>
</organism>
<evidence type="ECO:0000313" key="1">
    <source>
        <dbReference type="EMBL" id="MDZ5089189.1"/>
    </source>
</evidence>
<evidence type="ECO:0000313" key="2">
    <source>
        <dbReference type="Proteomes" id="UP001289645"/>
    </source>
</evidence>
<proteinExistence type="predicted"/>
<dbReference type="EMBL" id="JAOXLN010000100">
    <property type="protein sequence ID" value="MDZ5089189.1"/>
    <property type="molecule type" value="Genomic_DNA"/>
</dbReference>
<reference evidence="1 2" key="1">
    <citation type="journal article" date="2021" name="Chemosphere">
        <title>Bioballs carrying a syntrophic Rhodococcus and Mycolicibacterium consortium for simultaneous sorption and biodegradation of fuel oil in contaminated freshwater.</title>
        <authorList>
            <person name="Naloka K."/>
            <person name="Polrit D."/>
            <person name="Muangchinda C."/>
            <person name="Thoetkiattikul H."/>
            <person name="Pinyakong O."/>
        </authorList>
    </citation>
    <scope>NUCLEOTIDE SEQUENCE [LARGE SCALE GENOMIC DNA]</scope>
    <source>
        <strain evidence="1 2">J101</strain>
    </source>
</reference>
<sequence length="137" mass="13339">MVVITDLDSDVLSAATVTVDDVGDVLGYDAGLLPATVSAGFSGGVLSFTGSASVAVYEQLLASVTLTSNTAGVKTVSFAVTDDAGIESVLPAATLVTVVGAPSTEVAPVVVATPVAAGTTSSPILVSPVVVITDLDS</sequence>
<dbReference type="Proteomes" id="UP001289645">
    <property type="component" value="Unassembled WGS sequence"/>
</dbReference>
<comment type="caution">
    <text evidence="1">The sequence shown here is derived from an EMBL/GenBank/DDBJ whole genome shotgun (WGS) entry which is preliminary data.</text>
</comment>